<accession>A0A813XSA6</accession>
<dbReference type="EMBL" id="CAJNOJ010000027">
    <property type="protein sequence ID" value="CAF0874576.1"/>
    <property type="molecule type" value="Genomic_DNA"/>
</dbReference>
<comment type="caution">
    <text evidence="3">The sequence shown here is derived from an EMBL/GenBank/DDBJ whole genome shotgun (WGS) entry which is preliminary data.</text>
</comment>
<evidence type="ECO:0000256" key="1">
    <source>
        <dbReference type="SAM" id="MobiDB-lite"/>
    </source>
</evidence>
<proteinExistence type="predicted"/>
<organism evidence="3 4">
    <name type="scientific">Adineta ricciae</name>
    <name type="common">Rotifer</name>
    <dbReference type="NCBI Taxonomy" id="249248"/>
    <lineage>
        <taxon>Eukaryota</taxon>
        <taxon>Metazoa</taxon>
        <taxon>Spiralia</taxon>
        <taxon>Gnathifera</taxon>
        <taxon>Rotifera</taxon>
        <taxon>Eurotatoria</taxon>
        <taxon>Bdelloidea</taxon>
        <taxon>Adinetida</taxon>
        <taxon>Adinetidae</taxon>
        <taxon>Adineta</taxon>
    </lineage>
</organism>
<evidence type="ECO:0000256" key="2">
    <source>
        <dbReference type="SAM" id="SignalP"/>
    </source>
</evidence>
<dbReference type="AlphaFoldDB" id="A0A813XSA6"/>
<protein>
    <recommendedName>
        <fullName evidence="5">Secreted protein</fullName>
    </recommendedName>
</protein>
<sequence length="103" mass="10616">MYSFNVSCLIFCIVMACVLYGTHGNPVENTSSAPATSTPEEMLKSASLDQPIVQIPGLDIQKMLEGLKMSANGQSGNSPGCSSKGSNIGNGVVSLSGQSISCK</sequence>
<evidence type="ECO:0000313" key="3">
    <source>
        <dbReference type="EMBL" id="CAF0874576.1"/>
    </source>
</evidence>
<gene>
    <name evidence="3" type="ORF">EDS130_LOCUS8465</name>
</gene>
<name>A0A813XSA6_ADIRI</name>
<evidence type="ECO:0000313" key="4">
    <source>
        <dbReference type="Proteomes" id="UP000663852"/>
    </source>
</evidence>
<keyword evidence="2" id="KW-0732">Signal</keyword>
<evidence type="ECO:0008006" key="5">
    <source>
        <dbReference type="Google" id="ProtNLM"/>
    </source>
</evidence>
<feature type="signal peptide" evidence="2">
    <location>
        <begin position="1"/>
        <end position="24"/>
    </location>
</feature>
<feature type="region of interest" description="Disordered" evidence="1">
    <location>
        <begin position="71"/>
        <end position="103"/>
    </location>
</feature>
<reference evidence="3" key="1">
    <citation type="submission" date="2021-02" db="EMBL/GenBank/DDBJ databases">
        <authorList>
            <person name="Nowell W R."/>
        </authorList>
    </citation>
    <scope>NUCLEOTIDE SEQUENCE</scope>
</reference>
<dbReference type="Proteomes" id="UP000663852">
    <property type="component" value="Unassembled WGS sequence"/>
</dbReference>
<feature type="chain" id="PRO_5032581144" description="Secreted protein" evidence="2">
    <location>
        <begin position="25"/>
        <end position="103"/>
    </location>
</feature>